<name>A0A8H3WPI0_9PEZI</name>
<feature type="region of interest" description="Disordered" evidence="1">
    <location>
        <begin position="1"/>
        <end position="56"/>
    </location>
</feature>
<keyword evidence="2" id="KW-0472">Membrane</keyword>
<feature type="transmembrane region" description="Helical" evidence="2">
    <location>
        <begin position="1116"/>
        <end position="1136"/>
    </location>
</feature>
<feature type="compositionally biased region" description="Low complexity" evidence="1">
    <location>
        <begin position="39"/>
        <end position="50"/>
    </location>
</feature>
<dbReference type="EMBL" id="WOWK01000006">
    <property type="protein sequence ID" value="KAF0330664.1"/>
    <property type="molecule type" value="Genomic_DNA"/>
</dbReference>
<feature type="transmembrane region" description="Helical" evidence="2">
    <location>
        <begin position="76"/>
        <end position="97"/>
    </location>
</feature>
<keyword evidence="2" id="KW-1133">Transmembrane helix</keyword>
<feature type="transmembrane region" description="Helical" evidence="2">
    <location>
        <begin position="640"/>
        <end position="661"/>
    </location>
</feature>
<feature type="transmembrane region" description="Helical" evidence="2">
    <location>
        <begin position="708"/>
        <end position="734"/>
    </location>
</feature>
<reference evidence="3 4" key="1">
    <citation type="submission" date="2019-12" db="EMBL/GenBank/DDBJ databases">
        <title>A genome sequence resource for the geographically widespread anthracnose pathogen Colletotrichum asianum.</title>
        <authorList>
            <person name="Meng Y."/>
        </authorList>
    </citation>
    <scope>NUCLEOTIDE SEQUENCE [LARGE SCALE GENOMIC DNA]</scope>
    <source>
        <strain evidence="3 4">ICMP 18580</strain>
    </source>
</reference>
<feature type="transmembrane region" description="Helical" evidence="2">
    <location>
        <begin position="112"/>
        <end position="130"/>
    </location>
</feature>
<organism evidence="3 4">
    <name type="scientific">Colletotrichum asianum</name>
    <dbReference type="NCBI Taxonomy" id="702518"/>
    <lineage>
        <taxon>Eukaryota</taxon>
        <taxon>Fungi</taxon>
        <taxon>Dikarya</taxon>
        <taxon>Ascomycota</taxon>
        <taxon>Pezizomycotina</taxon>
        <taxon>Sordariomycetes</taxon>
        <taxon>Hypocreomycetidae</taxon>
        <taxon>Glomerellales</taxon>
        <taxon>Glomerellaceae</taxon>
        <taxon>Colletotrichum</taxon>
        <taxon>Colletotrichum gloeosporioides species complex</taxon>
    </lineage>
</organism>
<sequence length="1273" mass="142280">MASAGGLHSAQSPDDVRPEHRIARKPVPDRSSTQYSALTPETSPSSPNTSKCAGRVKVTEQTHAKWRPQWLRPHSLALFAGLFLCISVALPVMLWYSQQHDGIAKTRQDYGYVWRFGPTAVLTIVAAFWARVELQAMRYMPWIALRRGQSPDYDLDYTSMLMPTVLYASLRRKHWLVLLVSVVSLLIRAEIVLAPGLFQLTPVQRAEPTSIAMADSFSLNWDTDTGREAIIAYYAARAVHDFNMTYPFGVTQEAAYQTFALAGTGRRGTTSAPVKAEVDAFFTGMECLKAKTWSASEAKKLMSRFYSVNVSFHFEGCQQNVSFTQETVQMPDTSIMPAKIYDSWQLSKTLSPNSRPCANLPQQYDQFVYFAGQYVKGTSVNSSRPVELVKAGAILCSPTAWISKVEVTDDGISPNLTVIPNQEKRPIEADIWGILGKAIPTTPGGWDFSPQIGTSQLNYGPVRGELSFSEERANFSDTTELLYNCTISLTRRLGPLVGHYLFRQNNTDKSEAVADMFVVIDRLALNPQVCWAIFALSALIAAIIGLSLFRSRRYTTIWHRDPATVLGHLLFLSDHPELRETEQNGGDDKSWSHGTFTPIVLRPWAQIAFAIFVCGLLIGLGSTLQQSEAHHGLATVDERGYWYLLWTSFPSMIMLGVSLYISSCDFVLRGLSTLHNLSTRPCDSRLLDFSMLDMLGLRALWKSSQQRLWTITMSQLTVVFCGFLATLATVLFSIETVISPVEVQLQQQSWFGDTLIDNNTDSPAQNRENIRSLLARRGEANFTYPRNTYADMAFPVLDMSQLPVANSTRQVTIQFKVPAAKLVSSCQRLPEARFNVSVMNYTDQISQNTSETVYQGPMLIKEKCPTGYTDNLGHLFIFGRNQTGAHSGRSSFADILASPGNLYDMNLPCQLNITDANDLLRPTMQQTYVWGQWNYDKYDFDLLRFWRCDYSWAQVMTDVTMVKGSDGEFSIDQTRPPVPDLSTTKKLDHPFVVPVRDYKDLLMVAGASTGLDGDVAPEIIVTDPSAGDINPFFRPLIQPYGKLPLEAFGDPEWENAVLEELHTNLGFASAQLANLENRLGVGQDSRTSPFPAEGLPAVKALVTDGGQRRLMQNATVTYVIIGILGLVALGILWTLFSRVMRMYGVKRDWFVMDVKGLAPDGFGSIGAMTSLLRESNAMDHVPSQSERVSTADLHEMLKGLWFRLGWFSREADQRRHFTVGVLEAKKFSWVENKIETEMREQPVDERVANTSEETTYSGGGPEVVDRPRNGVWI</sequence>
<gene>
    <name evidence="3" type="ORF">GQ607_002068</name>
</gene>
<dbReference type="Pfam" id="PF11915">
    <property type="entry name" value="DUF3433"/>
    <property type="match status" value="2"/>
</dbReference>
<feature type="transmembrane region" description="Helical" evidence="2">
    <location>
        <begin position="175"/>
        <end position="198"/>
    </location>
</feature>
<evidence type="ECO:0000256" key="2">
    <source>
        <dbReference type="SAM" id="Phobius"/>
    </source>
</evidence>
<evidence type="ECO:0000313" key="3">
    <source>
        <dbReference type="EMBL" id="KAF0330664.1"/>
    </source>
</evidence>
<dbReference type="OrthoDB" id="5332281at2759"/>
<comment type="caution">
    <text evidence="3">The sequence shown here is derived from an EMBL/GenBank/DDBJ whole genome shotgun (WGS) entry which is preliminary data.</text>
</comment>
<dbReference type="PANTHER" id="PTHR37544:SF3">
    <property type="entry name" value="SPRAY"/>
    <property type="match status" value="1"/>
</dbReference>
<evidence type="ECO:0000256" key="1">
    <source>
        <dbReference type="SAM" id="MobiDB-lite"/>
    </source>
</evidence>
<keyword evidence="4" id="KW-1185">Reference proteome</keyword>
<dbReference type="Proteomes" id="UP000434172">
    <property type="component" value="Unassembled WGS sequence"/>
</dbReference>
<protein>
    <submittedName>
        <fullName evidence="3">Uncharacterized protein</fullName>
    </submittedName>
</protein>
<keyword evidence="2" id="KW-0812">Transmembrane</keyword>
<dbReference type="PANTHER" id="PTHR37544">
    <property type="entry name" value="SPRAY-RELATED"/>
    <property type="match status" value="1"/>
</dbReference>
<proteinExistence type="predicted"/>
<feature type="transmembrane region" description="Helical" evidence="2">
    <location>
        <begin position="599"/>
        <end position="620"/>
    </location>
</feature>
<evidence type="ECO:0000313" key="4">
    <source>
        <dbReference type="Proteomes" id="UP000434172"/>
    </source>
</evidence>
<dbReference type="AlphaFoldDB" id="A0A8H3WPI0"/>
<feature type="transmembrane region" description="Helical" evidence="2">
    <location>
        <begin position="531"/>
        <end position="549"/>
    </location>
</feature>
<dbReference type="InterPro" id="IPR021840">
    <property type="entry name" value="DUF3433"/>
</dbReference>
<accession>A0A8H3WPI0</accession>